<dbReference type="RefSeq" id="WP_374219531.1">
    <property type="nucleotide sequence ID" value="NZ_JAXOVW010000131.1"/>
</dbReference>
<keyword evidence="2" id="KW-0813">Transport</keyword>
<feature type="transmembrane region" description="Helical" evidence="6">
    <location>
        <begin position="301"/>
        <end position="324"/>
    </location>
</feature>
<keyword evidence="8" id="KW-1185">Reference proteome</keyword>
<keyword evidence="3 6" id="KW-0812">Transmembrane</keyword>
<evidence type="ECO:0000256" key="4">
    <source>
        <dbReference type="ARBA" id="ARBA00022989"/>
    </source>
</evidence>
<dbReference type="Pfam" id="PF13520">
    <property type="entry name" value="AA_permease_2"/>
    <property type="match status" value="1"/>
</dbReference>
<name>A0ABU5K3G9_9BACI</name>
<dbReference type="EMBL" id="JAXOVW010000131">
    <property type="protein sequence ID" value="MDZ5610289.1"/>
    <property type="molecule type" value="Genomic_DNA"/>
</dbReference>
<organism evidence="7 8">
    <name type="scientific">Bacillus bingmayongensis</name>
    <dbReference type="NCBI Taxonomy" id="1150157"/>
    <lineage>
        <taxon>Bacteria</taxon>
        <taxon>Bacillati</taxon>
        <taxon>Bacillota</taxon>
        <taxon>Bacilli</taxon>
        <taxon>Bacillales</taxon>
        <taxon>Bacillaceae</taxon>
        <taxon>Bacillus</taxon>
    </lineage>
</organism>
<accession>A0ABU5K3G9</accession>
<proteinExistence type="predicted"/>
<feature type="transmembrane region" description="Helical" evidence="6">
    <location>
        <begin position="103"/>
        <end position="127"/>
    </location>
</feature>
<feature type="transmembrane region" description="Helical" evidence="6">
    <location>
        <begin position="29"/>
        <end position="54"/>
    </location>
</feature>
<feature type="transmembrane region" description="Helical" evidence="6">
    <location>
        <begin position="160"/>
        <end position="179"/>
    </location>
</feature>
<keyword evidence="4 6" id="KW-1133">Transmembrane helix</keyword>
<dbReference type="InterPro" id="IPR002293">
    <property type="entry name" value="AA/rel_permease1"/>
</dbReference>
<comment type="caution">
    <text evidence="7">The sequence shown here is derived from an EMBL/GenBank/DDBJ whole genome shotgun (WGS) entry which is preliminary data.</text>
</comment>
<gene>
    <name evidence="7" type="ORF">U2I54_25480</name>
</gene>
<dbReference type="PIRSF" id="PIRSF006060">
    <property type="entry name" value="AA_transporter"/>
    <property type="match status" value="1"/>
</dbReference>
<feature type="transmembrane region" description="Helical" evidence="6">
    <location>
        <begin position="378"/>
        <end position="398"/>
    </location>
</feature>
<feature type="transmembrane region" description="Helical" evidence="6">
    <location>
        <begin position="257"/>
        <end position="281"/>
    </location>
</feature>
<evidence type="ECO:0000313" key="7">
    <source>
        <dbReference type="EMBL" id="MDZ5610289.1"/>
    </source>
</evidence>
<evidence type="ECO:0000256" key="1">
    <source>
        <dbReference type="ARBA" id="ARBA00004141"/>
    </source>
</evidence>
<dbReference type="Gene3D" id="1.20.1740.10">
    <property type="entry name" value="Amino acid/polyamine transporter I"/>
    <property type="match status" value="1"/>
</dbReference>
<feature type="transmembrane region" description="Helical" evidence="6">
    <location>
        <begin position="356"/>
        <end position="372"/>
    </location>
</feature>
<evidence type="ECO:0000256" key="2">
    <source>
        <dbReference type="ARBA" id="ARBA00022448"/>
    </source>
</evidence>
<feature type="transmembrane region" description="Helical" evidence="6">
    <location>
        <begin position="186"/>
        <end position="206"/>
    </location>
</feature>
<dbReference type="PANTHER" id="PTHR43243:SF4">
    <property type="entry name" value="CATIONIC AMINO ACID TRANSPORTER 4"/>
    <property type="match status" value="1"/>
</dbReference>
<protein>
    <submittedName>
        <fullName evidence="7">Amino acid permease</fullName>
    </submittedName>
</protein>
<feature type="transmembrane region" description="Helical" evidence="6">
    <location>
        <begin position="60"/>
        <end position="82"/>
    </location>
</feature>
<reference evidence="8" key="1">
    <citation type="submission" date="2023-11" db="EMBL/GenBank/DDBJ databases">
        <title>Genome Sequence of Bacillus pseudomycoides stain BUPM19.</title>
        <authorList>
            <person name="Farhat A."/>
        </authorList>
    </citation>
    <scope>NUCLEOTIDE SEQUENCE [LARGE SCALE GENOMIC DNA]</scope>
    <source>
        <strain evidence="8">BUPM19</strain>
    </source>
</reference>
<comment type="subcellular location">
    <subcellularLocation>
        <location evidence="1">Membrane</location>
        <topology evidence="1">Multi-pass membrane protein</topology>
    </subcellularLocation>
</comment>
<evidence type="ECO:0000256" key="6">
    <source>
        <dbReference type="SAM" id="Phobius"/>
    </source>
</evidence>
<dbReference type="Proteomes" id="UP001291930">
    <property type="component" value="Unassembled WGS sequence"/>
</dbReference>
<feature type="transmembrane region" description="Helical" evidence="6">
    <location>
        <begin position="410"/>
        <end position="429"/>
    </location>
</feature>
<evidence type="ECO:0000256" key="3">
    <source>
        <dbReference type="ARBA" id="ARBA00022692"/>
    </source>
</evidence>
<evidence type="ECO:0000256" key="5">
    <source>
        <dbReference type="ARBA" id="ARBA00023136"/>
    </source>
</evidence>
<sequence length="466" mass="50464">MNAFIRKKSIDHLQKEGLRSTGLNRVLGLWQLTAIGLGGIIGIGIFVLTGVAASEHAGPAVILSFIIAGLASAAAALCYAEFAGLIPVSGSAYTYSYAVLGEGVAWLIGWDLLLEYILVVGVVAIGWSGYMQELLQQIGIHIPVWAQGAPGTGEGHRVDLIAVIISLAIAGLLTLGMEWGSKFNTLMVIIKLSIILVVIAVGSFYIDSANWHPFMPFGFNGVMSGTALVFFAVFGYDTLTTAAEEAKNPQRDLPRAVVISLIIALCLYIGMSLVITGMAPYHTLNNAAPVAKIFSDAGLKWITLFISAAAITGILSVLFSFTLAGSRVWFAMSRDGLLPKWFTKVHPKYKTPHRPTLIIGIITAIISGFTPISEVAELVNIGTLSAFILICSSIIVFRKKRPDLERKFKTPFVPVIPMIGNCFSLYLIISLPEITWIRFIIWMLIGLVIYMLYGKNKSNLAKNINK</sequence>
<feature type="transmembrane region" description="Helical" evidence="6">
    <location>
        <begin position="435"/>
        <end position="453"/>
    </location>
</feature>
<evidence type="ECO:0000313" key="8">
    <source>
        <dbReference type="Proteomes" id="UP001291930"/>
    </source>
</evidence>
<feature type="transmembrane region" description="Helical" evidence="6">
    <location>
        <begin position="218"/>
        <end position="236"/>
    </location>
</feature>
<dbReference type="PANTHER" id="PTHR43243">
    <property type="entry name" value="INNER MEMBRANE TRANSPORTER YGJI-RELATED"/>
    <property type="match status" value="1"/>
</dbReference>
<keyword evidence="5 6" id="KW-0472">Membrane</keyword>